<dbReference type="Proteomes" id="UP000504635">
    <property type="component" value="Unplaced"/>
</dbReference>
<dbReference type="KEGG" id="soy:115890785"/>
<dbReference type="PROSITE" id="PS51155">
    <property type="entry name" value="CHIT_BIND_RR_2"/>
    <property type="match status" value="1"/>
</dbReference>
<dbReference type="PANTHER" id="PTHR10380">
    <property type="entry name" value="CUTICLE PROTEIN"/>
    <property type="match status" value="1"/>
</dbReference>
<dbReference type="OrthoDB" id="7255276at2759"/>
<evidence type="ECO:0000313" key="5">
    <source>
        <dbReference type="RefSeq" id="XP_030766980.1"/>
    </source>
</evidence>
<keyword evidence="4" id="KW-1185">Reference proteome</keyword>
<dbReference type="Pfam" id="PF00379">
    <property type="entry name" value="Chitin_bind_4"/>
    <property type="match status" value="1"/>
</dbReference>
<keyword evidence="3" id="KW-0732">Signal</keyword>
<dbReference type="InterPro" id="IPR050468">
    <property type="entry name" value="Cuticle_Struct_Prot"/>
</dbReference>
<dbReference type="GeneID" id="115890785"/>
<evidence type="ECO:0000256" key="1">
    <source>
        <dbReference type="ARBA" id="ARBA00022460"/>
    </source>
</evidence>
<keyword evidence="1 2" id="KW-0193">Cuticle</keyword>
<evidence type="ECO:0000256" key="2">
    <source>
        <dbReference type="PROSITE-ProRule" id="PRU00497"/>
    </source>
</evidence>
<reference evidence="5" key="1">
    <citation type="submission" date="2025-08" db="UniProtKB">
        <authorList>
            <consortium name="RefSeq"/>
        </authorList>
    </citation>
    <scope>IDENTIFICATION</scope>
    <source>
        <tissue evidence="5">Gonads</tissue>
    </source>
</reference>
<dbReference type="InParanoid" id="A0A6J2YVU2"/>
<sequence>MLSLKFQLQLKAQSFVCPDFLLALGLTAVFAAPQQSSRDATIVKYEADNDGFSGYKFNFETSDGVSRSETGELKNAGTDNEALVMRGTISWIGADGTPYTIEFIADENGFQPKGAHFPK</sequence>
<gene>
    <name evidence="5" type="primary">LOC115890785</name>
</gene>
<dbReference type="PANTHER" id="PTHR10380:SF218">
    <property type="entry name" value="ADULT CUTICLE PROTEIN 65AA-RELATED"/>
    <property type="match status" value="1"/>
</dbReference>
<dbReference type="GO" id="GO:0008010">
    <property type="term" value="F:structural constituent of chitin-based larval cuticle"/>
    <property type="evidence" value="ECO:0007669"/>
    <property type="project" value="TreeGrafter"/>
</dbReference>
<protein>
    <submittedName>
        <fullName evidence="5">Endocuticle structural protein SgAbd-6-like</fullName>
    </submittedName>
</protein>
<dbReference type="InterPro" id="IPR031311">
    <property type="entry name" value="CHIT_BIND_RR_consensus"/>
</dbReference>
<proteinExistence type="predicted"/>
<accession>A0A6J2YVU2</accession>
<dbReference type="RefSeq" id="XP_030766980.1">
    <property type="nucleotide sequence ID" value="XM_030911120.1"/>
</dbReference>
<dbReference type="PROSITE" id="PS00233">
    <property type="entry name" value="CHIT_BIND_RR_1"/>
    <property type="match status" value="1"/>
</dbReference>
<organism evidence="4 5">
    <name type="scientific">Sitophilus oryzae</name>
    <name type="common">Rice weevil</name>
    <name type="synonym">Curculio oryzae</name>
    <dbReference type="NCBI Taxonomy" id="7048"/>
    <lineage>
        <taxon>Eukaryota</taxon>
        <taxon>Metazoa</taxon>
        <taxon>Ecdysozoa</taxon>
        <taxon>Arthropoda</taxon>
        <taxon>Hexapoda</taxon>
        <taxon>Insecta</taxon>
        <taxon>Pterygota</taxon>
        <taxon>Neoptera</taxon>
        <taxon>Endopterygota</taxon>
        <taxon>Coleoptera</taxon>
        <taxon>Polyphaga</taxon>
        <taxon>Cucujiformia</taxon>
        <taxon>Curculionidae</taxon>
        <taxon>Dryophthorinae</taxon>
        <taxon>Sitophilus</taxon>
    </lineage>
</organism>
<evidence type="ECO:0000256" key="3">
    <source>
        <dbReference type="SAM" id="SignalP"/>
    </source>
</evidence>
<dbReference type="AlphaFoldDB" id="A0A6J2YVU2"/>
<feature type="chain" id="PRO_5026983993" evidence="3">
    <location>
        <begin position="32"/>
        <end position="119"/>
    </location>
</feature>
<dbReference type="InterPro" id="IPR000618">
    <property type="entry name" value="Insect_cuticle"/>
</dbReference>
<evidence type="ECO:0000313" key="4">
    <source>
        <dbReference type="Proteomes" id="UP000504635"/>
    </source>
</evidence>
<dbReference type="GO" id="GO:0062129">
    <property type="term" value="C:chitin-based extracellular matrix"/>
    <property type="evidence" value="ECO:0007669"/>
    <property type="project" value="TreeGrafter"/>
</dbReference>
<dbReference type="PRINTS" id="PR00947">
    <property type="entry name" value="CUTICLE"/>
</dbReference>
<name>A0A6J2YVU2_SITOR</name>
<feature type="signal peptide" evidence="3">
    <location>
        <begin position="1"/>
        <end position="31"/>
    </location>
</feature>